<dbReference type="PANTHER" id="PTHR22916:SF51">
    <property type="entry name" value="GLYCOSYLTRANSFERASE EPSH-RELATED"/>
    <property type="match status" value="1"/>
</dbReference>
<name>A0ABY1ADV5_9LACO</name>
<evidence type="ECO:0000313" key="4">
    <source>
        <dbReference type="EMBL" id="SEM94455.1"/>
    </source>
</evidence>
<evidence type="ECO:0000256" key="2">
    <source>
        <dbReference type="ARBA" id="ARBA00022679"/>
    </source>
</evidence>
<comment type="caution">
    <text evidence="4">The sequence shown here is derived from an EMBL/GenBank/DDBJ whole genome shotgun (WGS) entry which is preliminary data.</text>
</comment>
<dbReference type="Pfam" id="PF00535">
    <property type="entry name" value="Glycos_transf_2"/>
    <property type="match status" value="1"/>
</dbReference>
<gene>
    <name evidence="4" type="ORF">SAMN05216431_11517</name>
</gene>
<dbReference type="SUPFAM" id="SSF53448">
    <property type="entry name" value="Nucleotide-diphospho-sugar transferases"/>
    <property type="match status" value="1"/>
</dbReference>
<evidence type="ECO:0000259" key="3">
    <source>
        <dbReference type="Pfam" id="PF00535"/>
    </source>
</evidence>
<proteinExistence type="predicted"/>
<keyword evidence="1" id="KW-0328">Glycosyltransferase</keyword>
<feature type="domain" description="Glycosyltransferase 2-like" evidence="3">
    <location>
        <begin position="7"/>
        <end position="122"/>
    </location>
</feature>
<organism evidence="4 5">
    <name type="scientific">Ligilactobacillus ruminis</name>
    <dbReference type="NCBI Taxonomy" id="1623"/>
    <lineage>
        <taxon>Bacteria</taxon>
        <taxon>Bacillati</taxon>
        <taxon>Bacillota</taxon>
        <taxon>Bacilli</taxon>
        <taxon>Lactobacillales</taxon>
        <taxon>Lactobacillaceae</taxon>
        <taxon>Ligilactobacillus</taxon>
    </lineage>
</organism>
<protein>
    <submittedName>
        <fullName evidence="4">Glycosyltransferase involved in cell wall bisynthesis</fullName>
    </submittedName>
</protein>
<sequence length="397" mass="45151">MNEPLISIIIPVYNAEHTLKRAVESLKAQTYPNLEFIFVDDGSTDSSYDILAAYAKTDQRIKVLKQKNEGQNKARFTGLRASSGQYIGFMDNDDYANPQMYGRLMKAITKDDAQIAVCSYQQTMGAKIIKTFIQGKGLFKGDHKVSGTADISGTAFLEKMHNPTDGKAYFSAVLWDKLFDRKLILNAFEHFDYEVKLGEDVALCFETFLKAKRVAIINDPLYYWEMNPHSDSHSSAYLEKISYQKTYQYLKKVIRANNGSDAVLLQAKIFIMWSLLLFGYDILDYQKQLYPFNLTSPKKVVLYGANYLGKAIYQHYQSSKTYQIVGWVDKNAQAYGPEVKSLASLAKLDYDKILVCLFTPAYFEDIKADLQTLGVDLHKVIFIDTKALFSSQLDQIS</sequence>
<dbReference type="Gene3D" id="3.90.550.10">
    <property type="entry name" value="Spore Coat Polysaccharide Biosynthesis Protein SpsA, Chain A"/>
    <property type="match status" value="1"/>
</dbReference>
<dbReference type="InterPro" id="IPR029044">
    <property type="entry name" value="Nucleotide-diphossugar_trans"/>
</dbReference>
<evidence type="ECO:0000256" key="1">
    <source>
        <dbReference type="ARBA" id="ARBA00022676"/>
    </source>
</evidence>
<evidence type="ECO:0000313" key="5">
    <source>
        <dbReference type="Proteomes" id="UP000182089"/>
    </source>
</evidence>
<keyword evidence="2" id="KW-0808">Transferase</keyword>
<accession>A0ABY1ADV5</accession>
<dbReference type="InterPro" id="IPR001173">
    <property type="entry name" value="Glyco_trans_2-like"/>
</dbReference>
<dbReference type="PANTHER" id="PTHR22916">
    <property type="entry name" value="GLYCOSYLTRANSFERASE"/>
    <property type="match status" value="1"/>
</dbReference>
<dbReference type="CDD" id="cd00761">
    <property type="entry name" value="Glyco_tranf_GTA_type"/>
    <property type="match status" value="1"/>
</dbReference>
<dbReference type="Gene3D" id="3.40.50.720">
    <property type="entry name" value="NAD(P)-binding Rossmann-like Domain"/>
    <property type="match status" value="1"/>
</dbReference>
<reference evidence="4 5" key="1">
    <citation type="submission" date="2016-10" db="EMBL/GenBank/DDBJ databases">
        <authorList>
            <person name="Varghese N."/>
            <person name="Submissions S."/>
        </authorList>
    </citation>
    <scope>NUCLEOTIDE SEQUENCE [LARGE SCALE GENOMIC DNA]</scope>
    <source>
        <strain evidence="4 5">WC1T17</strain>
    </source>
</reference>
<dbReference type="EMBL" id="FOCC01000015">
    <property type="protein sequence ID" value="SEM94455.1"/>
    <property type="molecule type" value="Genomic_DNA"/>
</dbReference>
<dbReference type="Proteomes" id="UP000182089">
    <property type="component" value="Unassembled WGS sequence"/>
</dbReference>